<dbReference type="EMBL" id="VCIW01000016">
    <property type="protein sequence ID" value="TLS50240.1"/>
    <property type="molecule type" value="Genomic_DNA"/>
</dbReference>
<dbReference type="Proteomes" id="UP000309676">
    <property type="component" value="Unassembled WGS sequence"/>
</dbReference>
<dbReference type="PANTHER" id="PTHR43833">
    <property type="entry name" value="POTASSIUM CHANNEL PROTEIN 2-RELATED-RELATED"/>
    <property type="match status" value="1"/>
</dbReference>
<feature type="domain" description="RCK C-terminal" evidence="2">
    <location>
        <begin position="136"/>
        <end position="222"/>
    </location>
</feature>
<accession>A0A5R9G835</accession>
<dbReference type="RefSeq" id="WP_138196394.1">
    <property type="nucleotide sequence ID" value="NZ_VCIW01000016.1"/>
</dbReference>
<dbReference type="InterPro" id="IPR036721">
    <property type="entry name" value="RCK_C_sf"/>
</dbReference>
<organism evidence="3 4">
    <name type="scientific">Paenibacillus antri</name>
    <dbReference type="NCBI Taxonomy" id="2582848"/>
    <lineage>
        <taxon>Bacteria</taxon>
        <taxon>Bacillati</taxon>
        <taxon>Bacillota</taxon>
        <taxon>Bacilli</taxon>
        <taxon>Bacillales</taxon>
        <taxon>Paenibacillaceae</taxon>
        <taxon>Paenibacillus</taxon>
    </lineage>
</organism>
<keyword evidence="4" id="KW-1185">Reference proteome</keyword>
<dbReference type="GO" id="GO:0006813">
    <property type="term" value="P:potassium ion transport"/>
    <property type="evidence" value="ECO:0007669"/>
    <property type="project" value="InterPro"/>
</dbReference>
<dbReference type="AlphaFoldDB" id="A0A5R9G835"/>
<dbReference type="Gene3D" id="3.40.50.720">
    <property type="entry name" value="NAD(P)-binding Rossmann-like Domain"/>
    <property type="match status" value="1"/>
</dbReference>
<sequence length="222" mass="24802">MRRKYLVIGLGRFGSAVMKELHQAGHHVVGCDKNEALLEAVEAYAEYVVQGNATDDAVLDELNVEVFHSIVVAMATEFESSLVIVAKLKKRGCKHVVVKSNDHFRGEILSEIVGADSVVYPEEESGRRTARQLSMPGLMEYIQLSPYCSGIELKAPASFLHRSLMDLDLRKKFGVTVLLINREHMQKPIVSPAPSEMFQPGDTLFVVGEPRDVDRFQEHYTS</sequence>
<dbReference type="InterPro" id="IPR036291">
    <property type="entry name" value="NAD(P)-bd_dom_sf"/>
</dbReference>
<dbReference type="Pfam" id="PF02254">
    <property type="entry name" value="TrkA_N"/>
    <property type="match status" value="1"/>
</dbReference>
<dbReference type="InterPro" id="IPR006037">
    <property type="entry name" value="RCK_C"/>
</dbReference>
<gene>
    <name evidence="3" type="ORF">FE782_21480</name>
</gene>
<dbReference type="InterPro" id="IPR003148">
    <property type="entry name" value="RCK_N"/>
</dbReference>
<dbReference type="SUPFAM" id="SSF51735">
    <property type="entry name" value="NAD(P)-binding Rossmann-fold domains"/>
    <property type="match status" value="1"/>
</dbReference>
<evidence type="ECO:0000313" key="4">
    <source>
        <dbReference type="Proteomes" id="UP000309676"/>
    </source>
</evidence>
<dbReference type="GO" id="GO:0008324">
    <property type="term" value="F:monoatomic cation transmembrane transporter activity"/>
    <property type="evidence" value="ECO:0007669"/>
    <property type="project" value="InterPro"/>
</dbReference>
<protein>
    <submittedName>
        <fullName evidence="3">TrkA family potassium uptake protein</fullName>
    </submittedName>
</protein>
<dbReference type="InterPro" id="IPR050721">
    <property type="entry name" value="Trk_Ktr_HKT_K-transport"/>
</dbReference>
<dbReference type="PROSITE" id="PS51202">
    <property type="entry name" value="RCK_C"/>
    <property type="match status" value="1"/>
</dbReference>
<feature type="domain" description="RCK N-terminal" evidence="1">
    <location>
        <begin position="2"/>
        <end position="119"/>
    </location>
</feature>
<comment type="caution">
    <text evidence="3">The sequence shown here is derived from an EMBL/GenBank/DDBJ whole genome shotgun (WGS) entry which is preliminary data.</text>
</comment>
<dbReference type="PANTHER" id="PTHR43833:SF7">
    <property type="entry name" value="KTR SYSTEM POTASSIUM UPTAKE PROTEIN C"/>
    <property type="match status" value="1"/>
</dbReference>
<evidence type="ECO:0000259" key="2">
    <source>
        <dbReference type="PROSITE" id="PS51202"/>
    </source>
</evidence>
<evidence type="ECO:0000259" key="1">
    <source>
        <dbReference type="PROSITE" id="PS51201"/>
    </source>
</evidence>
<dbReference type="Pfam" id="PF02080">
    <property type="entry name" value="TrkA_C"/>
    <property type="match status" value="1"/>
</dbReference>
<name>A0A5R9G835_9BACL</name>
<dbReference type="PROSITE" id="PS51201">
    <property type="entry name" value="RCK_N"/>
    <property type="match status" value="1"/>
</dbReference>
<dbReference type="SUPFAM" id="SSF116726">
    <property type="entry name" value="TrkA C-terminal domain-like"/>
    <property type="match status" value="1"/>
</dbReference>
<dbReference type="Gene3D" id="3.30.70.1450">
    <property type="entry name" value="Regulator of K+ conductance, C-terminal domain"/>
    <property type="match status" value="1"/>
</dbReference>
<reference evidence="3 4" key="1">
    <citation type="submission" date="2019-05" db="EMBL/GenBank/DDBJ databases">
        <authorList>
            <person name="Narsing Rao M.P."/>
            <person name="Li W.J."/>
        </authorList>
    </citation>
    <scope>NUCLEOTIDE SEQUENCE [LARGE SCALE GENOMIC DNA]</scope>
    <source>
        <strain evidence="3 4">SYSU_K30003</strain>
    </source>
</reference>
<evidence type="ECO:0000313" key="3">
    <source>
        <dbReference type="EMBL" id="TLS50240.1"/>
    </source>
</evidence>
<dbReference type="OrthoDB" id="9776294at2"/>
<proteinExistence type="predicted"/>